<dbReference type="Gene3D" id="3.40.50.150">
    <property type="entry name" value="Vaccinia Virus protein VP39"/>
    <property type="match status" value="2"/>
</dbReference>
<evidence type="ECO:0000313" key="6">
    <source>
        <dbReference type="Proteomes" id="UP000608530"/>
    </source>
</evidence>
<dbReference type="Pfam" id="PF05175">
    <property type="entry name" value="MTS"/>
    <property type="match status" value="1"/>
</dbReference>
<dbReference type="CDD" id="cd02440">
    <property type="entry name" value="AdoMet_MTases"/>
    <property type="match status" value="1"/>
</dbReference>
<protein>
    <submittedName>
        <fullName evidence="5">Methyltransferase</fullName>
    </submittedName>
</protein>
<evidence type="ECO:0000313" key="5">
    <source>
        <dbReference type="EMBL" id="MBK0417567.1"/>
    </source>
</evidence>
<sequence>MSEAEASALSGLFAALSRRPDLEAPELLAHDATDALLLETAAAGIRGSDGDLVVIGDRHGALTLGAVGVLGANRVRTHQDPLLGERALAANAERIGIPSGSFASHGLDAGLLEGARVVLMQLPRGLEALDETAAAIARWARPDVRVYAGGRVKHMTRAMNDVLARSFAEVRAGLGQRKSRVLTAAGPRDPGPARFPRWGEDPDLAFRVAAHGATFGGATLDHGSRLLLVGLADAAPDARRIVDLGCGNGVLGVAAALARPATRVIATDQSAAAVAATALTAEAAGVAERVEVHRADATEAVPDGWAELILLNPPFHTGAAVHAGVAHRLIRSCARALAPRGELRIVFNSHLGYRPLIERVIGPTRQVARDRTFTVLSAVRRSPGARTR</sequence>
<reference evidence="5" key="1">
    <citation type="submission" date="2020-12" db="EMBL/GenBank/DDBJ databases">
        <title>Leucobacter sp. CAS1, isolated from Chromium sludge.</title>
        <authorList>
            <person name="Xu Z."/>
        </authorList>
    </citation>
    <scope>NUCLEOTIDE SEQUENCE</scope>
    <source>
        <strain evidence="5">CSA1</strain>
    </source>
</reference>
<dbReference type="AlphaFoldDB" id="A0A934Q647"/>
<evidence type="ECO:0000256" key="2">
    <source>
        <dbReference type="ARBA" id="ARBA00022679"/>
    </source>
</evidence>
<dbReference type="Proteomes" id="UP000608530">
    <property type="component" value="Unassembled WGS sequence"/>
</dbReference>
<feature type="domain" description="Methyltransferase small" evidence="3">
    <location>
        <begin position="207"/>
        <end position="376"/>
    </location>
</feature>
<dbReference type="PANTHER" id="PTHR47816">
    <property type="entry name" value="RIBOSOMAL RNA SMALL SUBUNIT METHYLTRANSFERASE C"/>
    <property type="match status" value="1"/>
</dbReference>
<comment type="caution">
    <text evidence="5">The sequence shown here is derived from an EMBL/GenBank/DDBJ whole genome shotgun (WGS) entry which is preliminary data.</text>
</comment>
<name>A0A934Q647_9MICO</name>
<dbReference type="InterPro" id="IPR046977">
    <property type="entry name" value="RsmC/RlmG"/>
</dbReference>
<proteinExistence type="predicted"/>
<accession>A0A934Q647</accession>
<dbReference type="PANTHER" id="PTHR47816:SF5">
    <property type="entry name" value="RIBOSOMAL RNA LARGE SUBUNIT METHYLTRANSFERASE G"/>
    <property type="match status" value="1"/>
</dbReference>
<keyword evidence="2" id="KW-0808">Transferase</keyword>
<evidence type="ECO:0000256" key="1">
    <source>
        <dbReference type="ARBA" id="ARBA00022603"/>
    </source>
</evidence>
<organism evidence="5 6">
    <name type="scientific">Leucobacter chromiisoli</name>
    <dbReference type="NCBI Taxonomy" id="2796471"/>
    <lineage>
        <taxon>Bacteria</taxon>
        <taxon>Bacillati</taxon>
        <taxon>Actinomycetota</taxon>
        <taxon>Actinomycetes</taxon>
        <taxon>Micrococcales</taxon>
        <taxon>Microbacteriaceae</taxon>
        <taxon>Leucobacter</taxon>
    </lineage>
</organism>
<evidence type="ECO:0000259" key="4">
    <source>
        <dbReference type="Pfam" id="PF26049"/>
    </source>
</evidence>
<gene>
    <name evidence="5" type="ORF">JD276_00750</name>
</gene>
<dbReference type="InterPro" id="IPR029063">
    <property type="entry name" value="SAM-dependent_MTases_sf"/>
</dbReference>
<dbReference type="GO" id="GO:0008757">
    <property type="term" value="F:S-adenosylmethionine-dependent methyltransferase activity"/>
    <property type="evidence" value="ECO:0007669"/>
    <property type="project" value="InterPro"/>
</dbReference>
<feature type="domain" description="RlmG N-terminal" evidence="4">
    <location>
        <begin position="14"/>
        <end position="184"/>
    </location>
</feature>
<dbReference type="EMBL" id="JAEHOH010000001">
    <property type="protein sequence ID" value="MBK0417567.1"/>
    <property type="molecule type" value="Genomic_DNA"/>
</dbReference>
<keyword evidence="6" id="KW-1185">Reference proteome</keyword>
<keyword evidence="1 5" id="KW-0489">Methyltransferase</keyword>
<dbReference type="Pfam" id="PF26049">
    <property type="entry name" value="RLMG_N"/>
    <property type="match status" value="1"/>
</dbReference>
<dbReference type="InterPro" id="IPR007848">
    <property type="entry name" value="Small_mtfrase_dom"/>
</dbReference>
<dbReference type="GO" id="GO:0032259">
    <property type="term" value="P:methylation"/>
    <property type="evidence" value="ECO:0007669"/>
    <property type="project" value="UniProtKB-KW"/>
</dbReference>
<dbReference type="InterPro" id="IPR058679">
    <property type="entry name" value="RlmG_N"/>
</dbReference>
<dbReference type="SUPFAM" id="SSF53335">
    <property type="entry name" value="S-adenosyl-L-methionine-dependent methyltransferases"/>
    <property type="match status" value="1"/>
</dbReference>
<evidence type="ECO:0000259" key="3">
    <source>
        <dbReference type="Pfam" id="PF05175"/>
    </source>
</evidence>